<dbReference type="OrthoDB" id="6628771at2759"/>
<dbReference type="GO" id="GO:0097225">
    <property type="term" value="C:sperm midpiece"/>
    <property type="evidence" value="ECO:0007669"/>
    <property type="project" value="TreeGrafter"/>
</dbReference>
<feature type="domain" description="Cilia- and flagella-associated protein 69 ARM repeats" evidence="1">
    <location>
        <begin position="44"/>
        <end position="449"/>
    </location>
</feature>
<evidence type="ECO:0000313" key="3">
    <source>
        <dbReference type="Proteomes" id="UP000494040"/>
    </source>
</evidence>
<dbReference type="KEGG" id="clec:106661419"/>
<organism evidence="2 3">
    <name type="scientific">Cimex lectularius</name>
    <name type="common">Bed bug</name>
    <name type="synonym">Acanthia lectularia</name>
    <dbReference type="NCBI Taxonomy" id="79782"/>
    <lineage>
        <taxon>Eukaryota</taxon>
        <taxon>Metazoa</taxon>
        <taxon>Ecdysozoa</taxon>
        <taxon>Arthropoda</taxon>
        <taxon>Hexapoda</taxon>
        <taxon>Insecta</taxon>
        <taxon>Pterygota</taxon>
        <taxon>Neoptera</taxon>
        <taxon>Paraneoptera</taxon>
        <taxon>Hemiptera</taxon>
        <taxon>Heteroptera</taxon>
        <taxon>Panheteroptera</taxon>
        <taxon>Cimicomorpha</taxon>
        <taxon>Cimicidae</taxon>
        <taxon>Cimex</taxon>
    </lineage>
</organism>
<name>A0A8I6R843_CIMLE</name>
<dbReference type="RefSeq" id="XP_014240271.1">
    <property type="nucleotide sequence ID" value="XM_014384785.2"/>
</dbReference>
<dbReference type="AlphaFoldDB" id="A0A8I6R843"/>
<dbReference type="SUPFAM" id="SSF48371">
    <property type="entry name" value="ARM repeat"/>
    <property type="match status" value="1"/>
</dbReference>
<dbReference type="InterPro" id="IPR011989">
    <property type="entry name" value="ARM-like"/>
</dbReference>
<accession>A0A8I6R843</accession>
<dbReference type="GeneID" id="106661419"/>
<keyword evidence="3" id="KW-1185">Reference proteome</keyword>
<dbReference type="OMA" id="DIDIYVF"/>
<dbReference type="InterPro" id="IPR016024">
    <property type="entry name" value="ARM-type_fold"/>
</dbReference>
<dbReference type="Pfam" id="PF21049">
    <property type="entry name" value="CFA69_ARM_rpt"/>
    <property type="match status" value="2"/>
</dbReference>
<protein>
    <recommendedName>
        <fullName evidence="1">Cilia- and flagella-associated protein 69 ARM repeats domain-containing protein</fullName>
    </recommendedName>
</protein>
<evidence type="ECO:0000259" key="1">
    <source>
        <dbReference type="Pfam" id="PF21049"/>
    </source>
</evidence>
<sequence>MCDKPAPKQSEDKFTCKEVPCPCCPHHHETYETLCEHSNTTTILTRLINVVSDSEGRFLVGRQQQLLNHYLGLSTNNQLKMVDVEYMSILLEFLCENLPENEPYKNLLWRVLSLCQKPPYLTKFSDSHNAPVKLAGYFSALGNCLIFLDDPNLKIMVINVIYNMLNNEKDPTHTIISFSHRKAALDASLMGEKLLQLIKIESDTIYPHLLDLILKIVILSKECAQTLLLNDGIHWLLDRLDISDEKPAKDSILRETTSIVIWKLLDCVGDKKLALKAPFHPDNLKKLKLWLRNETIFGKLSSRNNIAALICRVLYVFPYLEIISSGVVEDVCMLATATEFGTDDSWASTVKFAPIQENLELKKLLTVCILYHYHMTGVRMMADEYGFLPSLSLSLNPYTPSMAPAWPTSFKWELINYTLHALPIIARYNPRKYIECSVTTRIVFLIEYFSSVKESPELVKCCLHCVQLLLINGIGGEHFRQHNLIAVLLGLGYHILKNKLTLRAQINLTYCFFILTALHKDYDPRFAHYEIMTAIGLEILNRFLKSLDSDSKFDGSLIVSTIDYIWNCVIKIEEQRKSFILQGGIYLLLDVANISCLPVQTLIFGALADATLDVNSIPQMVTWRGSCEQDTIIALMCNIWRKQEEVKGVKRDLHGCINNYEETLAGEIQSKLKPDIINCASIAEMFGCVRPKIFAVHSNIFRLHSNVTDRVMAAYTVNCNNISFKDKITEEVIIYYEFFKRGEIWAALKKALKEKNIQLLPQGETALNILAYRHLYTAVQVQKKQLQHYWLELAKEENEEENLYDKLKSCMLAKALEALNEIRFELFCSDSDYAREAKRKIEYTFEQARTLHKLNHKSSTYHKATVTGLNLARNKPNDFVKTMYNTKLPPTEYMVPVEPVVEEIKKAASISAFDLAALHSPSISF</sequence>
<dbReference type="EnsemblMetazoa" id="XM_014384785.2">
    <property type="protein sequence ID" value="XP_014240271.1"/>
    <property type="gene ID" value="LOC106661419"/>
</dbReference>
<dbReference type="GO" id="GO:0097730">
    <property type="term" value="C:non-motile cilium"/>
    <property type="evidence" value="ECO:0007669"/>
    <property type="project" value="TreeGrafter"/>
</dbReference>
<feature type="domain" description="Cilia- and flagella-associated protein 69 ARM repeats" evidence="1">
    <location>
        <begin position="512"/>
        <end position="746"/>
    </location>
</feature>
<dbReference type="InterPro" id="IPR048732">
    <property type="entry name" value="CFA69"/>
</dbReference>
<evidence type="ECO:0000313" key="2">
    <source>
        <dbReference type="EnsemblMetazoa" id="XP_014240271.1"/>
    </source>
</evidence>
<dbReference type="GO" id="GO:1902093">
    <property type="term" value="P:positive regulation of flagellated sperm motility"/>
    <property type="evidence" value="ECO:0007669"/>
    <property type="project" value="TreeGrafter"/>
</dbReference>
<dbReference type="InterPro" id="IPR048733">
    <property type="entry name" value="CFA69_ARM_dom"/>
</dbReference>
<dbReference type="PANTHER" id="PTHR14716:SF0">
    <property type="entry name" value="CILIA- AND FLAGELLA-ASSOCIATED PROTEIN 69"/>
    <property type="match status" value="1"/>
</dbReference>
<dbReference type="PANTHER" id="PTHR14716">
    <property type="entry name" value="CILIA- AND FLAGELLA-ASSOCIATED PROTEIN 69"/>
    <property type="match status" value="1"/>
</dbReference>
<dbReference type="Proteomes" id="UP000494040">
    <property type="component" value="Unassembled WGS sequence"/>
</dbReference>
<proteinExistence type="predicted"/>
<reference evidence="2" key="1">
    <citation type="submission" date="2022-01" db="UniProtKB">
        <authorList>
            <consortium name="EnsemblMetazoa"/>
        </authorList>
    </citation>
    <scope>IDENTIFICATION</scope>
</reference>
<dbReference type="Gene3D" id="1.25.10.10">
    <property type="entry name" value="Leucine-rich Repeat Variant"/>
    <property type="match status" value="1"/>
</dbReference>